<protein>
    <recommendedName>
        <fullName evidence="4">LamG-like jellyroll fold domain-containing protein</fullName>
    </recommendedName>
</protein>
<dbReference type="EMBL" id="CP046401">
    <property type="protein sequence ID" value="QGY43582.1"/>
    <property type="molecule type" value="Genomic_DNA"/>
</dbReference>
<dbReference type="PANTHER" id="PTHR35807:SF1">
    <property type="entry name" value="TRANSCRIPTIONAL REGULATOR REDD"/>
    <property type="match status" value="1"/>
</dbReference>
<dbReference type="GO" id="GO:0006355">
    <property type="term" value="P:regulation of DNA-templated transcription"/>
    <property type="evidence" value="ECO:0007669"/>
    <property type="project" value="TreeGrafter"/>
</dbReference>
<gene>
    <name evidence="2" type="ORF">GM418_07885</name>
</gene>
<dbReference type="InterPro" id="IPR013320">
    <property type="entry name" value="ConA-like_dom_sf"/>
</dbReference>
<keyword evidence="3" id="KW-1185">Reference proteome</keyword>
<dbReference type="KEGG" id="mcos:GM418_07885"/>
<dbReference type="AlphaFoldDB" id="A0A6I6JTV3"/>
<evidence type="ECO:0008006" key="4">
    <source>
        <dbReference type="Google" id="ProtNLM"/>
    </source>
</evidence>
<feature type="transmembrane region" description="Helical" evidence="1">
    <location>
        <begin position="556"/>
        <end position="574"/>
    </location>
</feature>
<organism evidence="2 3">
    <name type="scientific">Maribellus comscasis</name>
    <dbReference type="NCBI Taxonomy" id="2681766"/>
    <lineage>
        <taxon>Bacteria</taxon>
        <taxon>Pseudomonadati</taxon>
        <taxon>Bacteroidota</taxon>
        <taxon>Bacteroidia</taxon>
        <taxon>Marinilabiliales</taxon>
        <taxon>Prolixibacteraceae</taxon>
        <taxon>Maribellus</taxon>
    </lineage>
</organism>
<sequence>MFSIFKVIAFIIIIQLLLFPKTGKTNDFIDYSFLVVEASEKNISSNSFWSFLKNNAYSGIEVEVIEKNENIVLKENNQDFNFLLEKINALLNEQSEAIVPVFLNFNDNINKLDSVLKNSLITEKIFYLPLGETWPAYEYLVQANRRIIFFVTGNYVGESRILHKLDNYVIKISGNDIVGANLVSNLNTGLNQELFMIDNLDKLPVRSAPNTLSNNVVPDYVNYLLEVWTSHGKRPNFLFIGERYRDYNFTVSQLGSFSWVDGTVKYAGKILEKVYWRNPEVTVTNGRFSFPIRGGEEIMLSPFAPGFNMTPEQIVVTGEMEVPESYSIIATPALLSEGLSGVFNFESDLLNTIDPSKTYVGENYSFTQDIERGNVLKLPENSDINLGNLGNYGLRNGSFTVSCFVKFTDILEFGDNAIIGNNESGYRKGFHLILRSGHPYFGLYANDYVSEEVLQPNIWYHLVWRYIIETGEQSIFLNGKNIGSSDGHPPFSGTGNIHIGSALSSGASLRGYIDDLYFWDRPLGIEEINRLALNENVVIPRETEATSPAESINVKLIIGILSFLLLLAIAFIFIKRKKLEISSATVQLPASNSANQLRLFGKFFAIDKDANEISDLFTPKVRELFLFILIHSVKNGIGAKINDINENLWPGISSKKVANNRAVTLNKLRRILNRIDGIEIATQNGFIQITTSPEFFCDFNQAFQLCQKTGEMTKSELESFYQLVKRGRFLKEMDWPWLDEIRGLTGNQVIDNLLKLANIYFKENKLDKIEAISRRILEYDDMSEEAVYMQVLVLQKTNNTHLAKFNFKSFLTKYKENLGEEYPFDFEQFNNHYSGLLQF</sequence>
<dbReference type="Gene3D" id="2.60.120.200">
    <property type="match status" value="1"/>
</dbReference>
<dbReference type="Proteomes" id="UP000428260">
    <property type="component" value="Chromosome"/>
</dbReference>
<accession>A0A6I6JTV3</accession>
<keyword evidence="1" id="KW-0812">Transmembrane</keyword>
<proteinExistence type="predicted"/>
<dbReference type="InterPro" id="IPR051677">
    <property type="entry name" value="AfsR-DnrI-RedD_regulator"/>
</dbReference>
<evidence type="ECO:0000313" key="3">
    <source>
        <dbReference type="Proteomes" id="UP000428260"/>
    </source>
</evidence>
<keyword evidence="1" id="KW-0472">Membrane</keyword>
<dbReference type="RefSeq" id="WP_158864854.1">
    <property type="nucleotide sequence ID" value="NZ_CP046401.1"/>
</dbReference>
<evidence type="ECO:0000313" key="2">
    <source>
        <dbReference type="EMBL" id="QGY43582.1"/>
    </source>
</evidence>
<dbReference type="GO" id="GO:0003677">
    <property type="term" value="F:DNA binding"/>
    <property type="evidence" value="ECO:0007669"/>
    <property type="project" value="TreeGrafter"/>
</dbReference>
<dbReference type="PANTHER" id="PTHR35807">
    <property type="entry name" value="TRANSCRIPTIONAL REGULATOR REDD-RELATED"/>
    <property type="match status" value="1"/>
</dbReference>
<dbReference type="GO" id="GO:0005975">
    <property type="term" value="P:carbohydrate metabolic process"/>
    <property type="evidence" value="ECO:0007669"/>
    <property type="project" value="UniProtKB-ARBA"/>
</dbReference>
<name>A0A6I6JTV3_9BACT</name>
<keyword evidence="1" id="KW-1133">Transmembrane helix</keyword>
<dbReference type="GO" id="GO:0004553">
    <property type="term" value="F:hydrolase activity, hydrolyzing O-glycosyl compounds"/>
    <property type="evidence" value="ECO:0007669"/>
    <property type="project" value="UniProtKB-ARBA"/>
</dbReference>
<dbReference type="Pfam" id="PF13385">
    <property type="entry name" value="Laminin_G_3"/>
    <property type="match status" value="1"/>
</dbReference>
<dbReference type="SUPFAM" id="SSF49899">
    <property type="entry name" value="Concanavalin A-like lectins/glucanases"/>
    <property type="match status" value="1"/>
</dbReference>
<evidence type="ECO:0000256" key="1">
    <source>
        <dbReference type="SAM" id="Phobius"/>
    </source>
</evidence>
<reference evidence="2 3" key="1">
    <citation type="submission" date="2019-11" db="EMBL/GenBank/DDBJ databases">
        <authorList>
            <person name="Zheng R.K."/>
            <person name="Sun C.M."/>
        </authorList>
    </citation>
    <scope>NUCLEOTIDE SEQUENCE [LARGE SCALE GENOMIC DNA]</scope>
    <source>
        <strain evidence="2 3">WC007</strain>
    </source>
</reference>